<comment type="catalytic activity">
    <reaction evidence="8">
        <text>1-octadecanoyl-2-(4Z,7Z,10Z,13Z,16Z,19Z-docosahexaenoyl)-sn-glycerol + H2O = 2-(4Z,7Z,10Z,13Z,16Z,19Z-docosahexaenoyl)-glycerol + octadecanoate + H(+)</text>
        <dbReference type="Rhea" id="RHEA:77107"/>
        <dbReference type="ChEBI" id="CHEBI:15377"/>
        <dbReference type="ChEBI" id="CHEBI:15378"/>
        <dbReference type="ChEBI" id="CHEBI:25629"/>
        <dbReference type="ChEBI" id="CHEBI:77129"/>
        <dbReference type="ChEBI" id="CHEBI:186738"/>
    </reaction>
</comment>
<comment type="catalytic activity">
    <reaction evidence="11">
        <text>1-octadecanoyl-2-(5Z,8Z,11Z,14Z-eicosatetraenoyl)-sn-glycerol + H2O = 2-(5Z,8Z,11Z,14Z-eicosatetraenoyl)-glycerol + octadecanoate + H(+)</text>
        <dbReference type="Rhea" id="RHEA:38507"/>
        <dbReference type="ChEBI" id="CHEBI:15377"/>
        <dbReference type="ChEBI" id="CHEBI:15378"/>
        <dbReference type="ChEBI" id="CHEBI:25629"/>
        <dbReference type="ChEBI" id="CHEBI:52392"/>
        <dbReference type="ChEBI" id="CHEBI:75728"/>
    </reaction>
</comment>
<feature type="domain" description="AB hydrolase-1" evidence="12">
    <location>
        <begin position="158"/>
        <end position="285"/>
    </location>
</feature>
<evidence type="ECO:0000256" key="4">
    <source>
        <dbReference type="ARBA" id="ARBA00042703"/>
    </source>
</evidence>
<keyword evidence="2" id="KW-0378">Hydrolase</keyword>
<evidence type="ECO:0000256" key="10">
    <source>
        <dbReference type="ARBA" id="ARBA00048513"/>
    </source>
</evidence>
<evidence type="ECO:0000256" key="3">
    <source>
        <dbReference type="ARBA" id="ARBA00026104"/>
    </source>
</evidence>
<evidence type="ECO:0000256" key="8">
    <source>
        <dbReference type="ARBA" id="ARBA00048283"/>
    </source>
</evidence>
<proteinExistence type="inferred from homology"/>
<sequence length="379" mass="44328">MEVKKEQKKKKKKKMRTFSILLFCLLINAVNTHTRFFFFSKKITKECNKKYNITFHNIKKKRTMRNCFINLQKLFKFNGTHCFSTNNARVNGKISNSRCRNIITSNSTKTAFFSNRLYYSSSLSNLNKNKEDEHVINGIHLTIQDNSNIFKNETKDIPVVLIHGCYGDKKNFRSFSKLLKTNKIISIDLRNHGKSKHTNSMKYDNMENDILNVLKELHIKKCCIVGFSLGGKVSMYLALKNNIIVSHLIIMDILPFNYLNVNVQIQLPYNITQMTNVLYNIKTNKQPKTKKEFLTYLQKEIPNIPSNFAQFLCTSLNEQQNKLNWNINIDTIYSELSHLMSFPLDANKYKYYNPCSFILAEKSDLAFSIPQYESIIKTY</sequence>
<organism evidence="13 14">
    <name type="scientific">Piliocolobus tephrosceles</name>
    <name type="common">Ugandan red Colobus</name>
    <dbReference type="NCBI Taxonomy" id="591936"/>
    <lineage>
        <taxon>Eukaryota</taxon>
        <taxon>Metazoa</taxon>
        <taxon>Chordata</taxon>
        <taxon>Craniata</taxon>
        <taxon>Vertebrata</taxon>
        <taxon>Euteleostomi</taxon>
        <taxon>Mammalia</taxon>
        <taxon>Eutheria</taxon>
        <taxon>Euarchontoglires</taxon>
        <taxon>Primates</taxon>
        <taxon>Haplorrhini</taxon>
        <taxon>Catarrhini</taxon>
        <taxon>Cercopithecidae</taxon>
        <taxon>Colobinae</taxon>
        <taxon>Piliocolobus</taxon>
    </lineage>
</organism>
<dbReference type="EC" id="3.1.1.116" evidence="3"/>
<dbReference type="Gene3D" id="3.40.50.1820">
    <property type="entry name" value="alpha/beta hydrolase"/>
    <property type="match status" value="1"/>
</dbReference>
<dbReference type="Pfam" id="PF00561">
    <property type="entry name" value="Abhydrolase_1"/>
    <property type="match status" value="1"/>
</dbReference>
<evidence type="ECO:0000256" key="11">
    <source>
        <dbReference type="ARBA" id="ARBA00048919"/>
    </source>
</evidence>
<comment type="similarity">
    <text evidence="1">Belongs to the AB hydrolase superfamily.</text>
</comment>
<evidence type="ECO:0000313" key="14">
    <source>
        <dbReference type="Proteomes" id="UP000694416"/>
    </source>
</evidence>
<evidence type="ECO:0000256" key="5">
    <source>
        <dbReference type="ARBA" id="ARBA00043667"/>
    </source>
</evidence>
<evidence type="ECO:0000313" key="13">
    <source>
        <dbReference type="Ensembl" id="ENSPTEP00000004455.1"/>
    </source>
</evidence>
<name>A0A8C9GIG0_9PRIM</name>
<evidence type="ECO:0000256" key="7">
    <source>
        <dbReference type="ARBA" id="ARBA00044064"/>
    </source>
</evidence>
<dbReference type="GO" id="GO:0052689">
    <property type="term" value="F:carboxylic ester hydrolase activity"/>
    <property type="evidence" value="ECO:0007669"/>
    <property type="project" value="TreeGrafter"/>
</dbReference>
<comment type="catalytic activity">
    <reaction evidence="6">
        <text>a 1,3-diacyl-sn-glycerol + H2O = a 1-acyl-sn-glycerol + a fatty acid + H(+)</text>
        <dbReference type="Rhea" id="RHEA:38503"/>
        <dbReference type="ChEBI" id="CHEBI:15377"/>
        <dbReference type="ChEBI" id="CHEBI:15378"/>
        <dbReference type="ChEBI" id="CHEBI:28868"/>
        <dbReference type="ChEBI" id="CHEBI:64683"/>
        <dbReference type="ChEBI" id="CHEBI:77272"/>
    </reaction>
</comment>
<keyword evidence="14" id="KW-1185">Reference proteome</keyword>
<dbReference type="Ensembl" id="ENSPTET00000006931.1">
    <property type="protein sequence ID" value="ENSPTEP00000004455.1"/>
    <property type="gene ID" value="ENSPTEG00000005215.1"/>
</dbReference>
<dbReference type="AlphaFoldDB" id="A0A8C9GIG0"/>
<reference evidence="13" key="2">
    <citation type="submission" date="2025-09" db="UniProtKB">
        <authorList>
            <consortium name="Ensembl"/>
        </authorList>
    </citation>
    <scope>IDENTIFICATION</scope>
</reference>
<dbReference type="InterPro" id="IPR000073">
    <property type="entry name" value="AB_hydrolase_1"/>
</dbReference>
<evidence type="ECO:0000256" key="1">
    <source>
        <dbReference type="ARBA" id="ARBA00008645"/>
    </source>
</evidence>
<accession>A0A8C9GIG0</accession>
<evidence type="ECO:0000256" key="6">
    <source>
        <dbReference type="ARBA" id="ARBA00043742"/>
    </source>
</evidence>
<evidence type="ECO:0000256" key="2">
    <source>
        <dbReference type="ARBA" id="ARBA00022801"/>
    </source>
</evidence>
<evidence type="ECO:0000259" key="12">
    <source>
        <dbReference type="Pfam" id="PF00561"/>
    </source>
</evidence>
<dbReference type="SUPFAM" id="SSF53474">
    <property type="entry name" value="alpha/beta-Hydrolases"/>
    <property type="match status" value="1"/>
</dbReference>
<protein>
    <recommendedName>
        <fullName evidence="7">sn-1-specific diacylglycerol lipase ABHD11</fullName>
        <ecNumber evidence="3">3.1.1.116</ecNumber>
    </recommendedName>
    <alternativeName>
        <fullName evidence="4">Alpha/beta hydrolase domain-containing protein 11</fullName>
    </alternativeName>
</protein>
<comment type="catalytic activity">
    <reaction evidence="5">
        <text>a 1,2-diacyl-sn-glycerol + H2O = a 2-acylglycerol + a fatty acid + H(+)</text>
        <dbReference type="Rhea" id="RHEA:33275"/>
        <dbReference type="ChEBI" id="CHEBI:15377"/>
        <dbReference type="ChEBI" id="CHEBI:15378"/>
        <dbReference type="ChEBI" id="CHEBI:17389"/>
        <dbReference type="ChEBI" id="CHEBI:17815"/>
        <dbReference type="ChEBI" id="CHEBI:28868"/>
        <dbReference type="EC" id="3.1.1.116"/>
    </reaction>
</comment>
<dbReference type="InterPro" id="IPR029058">
    <property type="entry name" value="AB_hydrolase_fold"/>
</dbReference>
<dbReference type="PANTHER" id="PTHR46118:SF4">
    <property type="entry name" value="PROTEIN ABHD11"/>
    <property type="match status" value="1"/>
</dbReference>
<comment type="catalytic activity">
    <reaction evidence="9">
        <text>1,2-didecanoylglycerol + H2O = decanoylglycerol + decanoate + H(+)</text>
        <dbReference type="Rhea" id="RHEA:48596"/>
        <dbReference type="ChEBI" id="CHEBI:11152"/>
        <dbReference type="ChEBI" id="CHEBI:15377"/>
        <dbReference type="ChEBI" id="CHEBI:15378"/>
        <dbReference type="ChEBI" id="CHEBI:27689"/>
        <dbReference type="ChEBI" id="CHEBI:90605"/>
    </reaction>
</comment>
<dbReference type="Proteomes" id="UP000694416">
    <property type="component" value="Unplaced"/>
</dbReference>
<reference evidence="13" key="1">
    <citation type="submission" date="2025-08" db="UniProtKB">
        <authorList>
            <consortium name="Ensembl"/>
        </authorList>
    </citation>
    <scope>IDENTIFICATION</scope>
</reference>
<evidence type="ECO:0000256" key="9">
    <source>
        <dbReference type="ARBA" id="ARBA00048504"/>
    </source>
</evidence>
<comment type="catalytic activity">
    <reaction evidence="10">
        <text>1-octadecanoyl-2-(9Z-octadecenoyl)-sn-glycerol + H2O = 2-(9Z-octadecenoyl)-glycerol + octadecanoate + H(+)</text>
        <dbReference type="Rhea" id="RHEA:77103"/>
        <dbReference type="ChEBI" id="CHEBI:15377"/>
        <dbReference type="ChEBI" id="CHEBI:15378"/>
        <dbReference type="ChEBI" id="CHEBI:25629"/>
        <dbReference type="ChEBI" id="CHEBI:73990"/>
        <dbReference type="ChEBI" id="CHEBI:75468"/>
    </reaction>
</comment>
<dbReference type="PANTHER" id="PTHR46118">
    <property type="entry name" value="PROTEIN ABHD11"/>
    <property type="match status" value="1"/>
</dbReference>